<evidence type="ECO:0000259" key="2">
    <source>
        <dbReference type="Pfam" id="PF06057"/>
    </source>
</evidence>
<accession>A0A6N8J881</accession>
<dbReference type="EMBL" id="WRXO01000002">
    <property type="protein sequence ID" value="MVT40496.1"/>
    <property type="molecule type" value="Genomic_DNA"/>
</dbReference>
<dbReference type="Pfam" id="PF06057">
    <property type="entry name" value="VirJ"/>
    <property type="match status" value="1"/>
</dbReference>
<evidence type="ECO:0000256" key="1">
    <source>
        <dbReference type="SAM" id="SignalP"/>
    </source>
</evidence>
<dbReference type="SUPFAM" id="SSF53474">
    <property type="entry name" value="alpha/beta-Hydrolases"/>
    <property type="match status" value="1"/>
</dbReference>
<dbReference type="Gene3D" id="3.40.50.1820">
    <property type="entry name" value="alpha/beta hydrolase"/>
    <property type="match status" value="1"/>
</dbReference>
<gene>
    <name evidence="3" type="ORF">GO495_07870</name>
</gene>
<reference evidence="3 4" key="1">
    <citation type="submission" date="2019-12" db="EMBL/GenBank/DDBJ databases">
        <title>The draft genomic sequence of strain Chitinophaga oryziterrae JCM 16595.</title>
        <authorList>
            <person name="Zhang X."/>
        </authorList>
    </citation>
    <scope>NUCLEOTIDE SEQUENCE [LARGE SCALE GENOMIC DNA]</scope>
    <source>
        <strain evidence="3 4">JCM 16595</strain>
    </source>
</reference>
<feature type="domain" description="Bacterial virulence" evidence="2">
    <location>
        <begin position="45"/>
        <end position="230"/>
    </location>
</feature>
<keyword evidence="1" id="KW-0732">Signal</keyword>
<proteinExistence type="predicted"/>
<organism evidence="3 4">
    <name type="scientific">Chitinophaga oryziterrae</name>
    <dbReference type="NCBI Taxonomy" id="1031224"/>
    <lineage>
        <taxon>Bacteria</taxon>
        <taxon>Pseudomonadati</taxon>
        <taxon>Bacteroidota</taxon>
        <taxon>Chitinophagia</taxon>
        <taxon>Chitinophagales</taxon>
        <taxon>Chitinophagaceae</taxon>
        <taxon>Chitinophaga</taxon>
    </lineage>
</organism>
<keyword evidence="4" id="KW-1185">Reference proteome</keyword>
<name>A0A6N8J881_9BACT</name>
<comment type="caution">
    <text evidence="3">The sequence shown here is derived from an EMBL/GenBank/DDBJ whole genome shotgun (WGS) entry which is preliminary data.</text>
</comment>
<dbReference type="InterPro" id="IPR010333">
    <property type="entry name" value="VirJ"/>
</dbReference>
<evidence type="ECO:0000313" key="3">
    <source>
        <dbReference type="EMBL" id="MVT40496.1"/>
    </source>
</evidence>
<protein>
    <recommendedName>
        <fullName evidence="2">Bacterial virulence domain-containing protein</fullName>
    </recommendedName>
</protein>
<dbReference type="InterPro" id="IPR029058">
    <property type="entry name" value="AB_hydrolase_fold"/>
</dbReference>
<feature type="chain" id="PRO_5026723633" description="Bacterial virulence domain-containing protein" evidence="1">
    <location>
        <begin position="23"/>
        <end position="236"/>
    </location>
</feature>
<sequence>MGIGKYALLMGCMLLGMGAVNAQTDISKLPVTVKVPSVVVTERPIVLFITGDGGMKKFSVDIVNILAGRGYPVIGLNTLKYFWNKKTPQQAAADVTALLQYYSARWNNHAFILVGYSMGADVLPFIYQHLPAAFQSQTQHLVFISPSASTDMVVHISDMLGRTSTPGSMSVTGAMNGITGKPLLLVFGQDEKDFDVKALTIHNYHQLVLPGGHHYNEDAPGVVQQILTHLYAIANP</sequence>
<dbReference type="OrthoDB" id="641022at2"/>
<dbReference type="Proteomes" id="UP000468388">
    <property type="component" value="Unassembled WGS sequence"/>
</dbReference>
<feature type="signal peptide" evidence="1">
    <location>
        <begin position="1"/>
        <end position="22"/>
    </location>
</feature>
<evidence type="ECO:0000313" key="4">
    <source>
        <dbReference type="Proteomes" id="UP000468388"/>
    </source>
</evidence>
<dbReference type="RefSeq" id="WP_157299177.1">
    <property type="nucleotide sequence ID" value="NZ_BAAAZB010000010.1"/>
</dbReference>
<dbReference type="AlphaFoldDB" id="A0A6N8J881"/>